<keyword evidence="2" id="KW-1185">Reference proteome</keyword>
<name>A0A2S9YHS7_9BACT</name>
<dbReference type="RefSeq" id="WP_146155257.1">
    <property type="nucleotide sequence ID" value="NZ_PVNK01000030.1"/>
</dbReference>
<dbReference type="OrthoDB" id="9851002at2"/>
<accession>A0A2S9YHS7</accession>
<proteinExistence type="predicted"/>
<protein>
    <submittedName>
        <fullName evidence="1">Uncharacterized protein</fullName>
    </submittedName>
</protein>
<gene>
    <name evidence="1" type="ORF">ENSA5_05770</name>
</gene>
<evidence type="ECO:0000313" key="2">
    <source>
        <dbReference type="Proteomes" id="UP000237968"/>
    </source>
</evidence>
<reference evidence="1 2" key="1">
    <citation type="submission" date="2018-03" db="EMBL/GenBank/DDBJ databases">
        <title>Draft Genome Sequences of the Obligatory Marine Myxobacteria Enhygromyxa salina SWB005.</title>
        <authorList>
            <person name="Poehlein A."/>
            <person name="Moghaddam J.A."/>
            <person name="Harms H."/>
            <person name="Alanjari M."/>
            <person name="Koenig G.M."/>
            <person name="Daniel R."/>
            <person name="Schaeberle T.F."/>
        </authorList>
    </citation>
    <scope>NUCLEOTIDE SEQUENCE [LARGE SCALE GENOMIC DNA]</scope>
    <source>
        <strain evidence="1 2">SWB005</strain>
    </source>
</reference>
<dbReference type="Proteomes" id="UP000237968">
    <property type="component" value="Unassembled WGS sequence"/>
</dbReference>
<comment type="caution">
    <text evidence="1">The sequence shown here is derived from an EMBL/GenBank/DDBJ whole genome shotgun (WGS) entry which is preliminary data.</text>
</comment>
<sequence length="226" mass="24482">MDRSLELSLTLRGCWSLAALVMATPMIGCGPGGVDNDTFRVTSLAFDGDDTLTLTFTKPIANAAEIDPNDFRISLSRTFRVSYQDPYNPNAAPVVYEGSYYGDLAGYVNGYGYDYDYGARFSFASASLGASDQLVLEMSTPLGAGVCDTIEAYLDNFGMSAAEFPGSVFEMGLFVHYAGQDIPLESERGEALVDIGPDWVLSEENYMGIPEFGFPRLGPRLQIPCS</sequence>
<evidence type="ECO:0000313" key="1">
    <source>
        <dbReference type="EMBL" id="PRQ04663.1"/>
    </source>
</evidence>
<organism evidence="1 2">
    <name type="scientific">Enhygromyxa salina</name>
    <dbReference type="NCBI Taxonomy" id="215803"/>
    <lineage>
        <taxon>Bacteria</taxon>
        <taxon>Pseudomonadati</taxon>
        <taxon>Myxococcota</taxon>
        <taxon>Polyangia</taxon>
        <taxon>Nannocystales</taxon>
        <taxon>Nannocystaceae</taxon>
        <taxon>Enhygromyxa</taxon>
    </lineage>
</organism>
<dbReference type="AlphaFoldDB" id="A0A2S9YHS7"/>
<dbReference type="EMBL" id="PVNK01000030">
    <property type="protein sequence ID" value="PRQ04663.1"/>
    <property type="molecule type" value="Genomic_DNA"/>
</dbReference>